<dbReference type="AlphaFoldDB" id="A0A699T0X6"/>
<feature type="non-terminal residue" evidence="1">
    <location>
        <position position="49"/>
    </location>
</feature>
<sequence length="49" mass="5697">MDMEIDQQVALDEALVPHASRLRIRKSNFRLRLHITSKESTLQLAHDVL</sequence>
<accession>A0A699T0X6</accession>
<reference evidence="1" key="1">
    <citation type="journal article" date="2019" name="Sci. Rep.">
        <title>Draft genome of Tanacetum cinerariifolium, the natural source of mosquito coil.</title>
        <authorList>
            <person name="Yamashiro T."/>
            <person name="Shiraishi A."/>
            <person name="Satake H."/>
            <person name="Nakayama K."/>
        </authorList>
    </citation>
    <scope>NUCLEOTIDE SEQUENCE</scope>
</reference>
<gene>
    <name evidence="1" type="ORF">Tci_874525</name>
</gene>
<dbReference type="EMBL" id="BKCJ011198840">
    <property type="protein sequence ID" value="GFD02556.1"/>
    <property type="molecule type" value="Genomic_DNA"/>
</dbReference>
<organism evidence="1">
    <name type="scientific">Tanacetum cinerariifolium</name>
    <name type="common">Dalmatian daisy</name>
    <name type="synonym">Chrysanthemum cinerariifolium</name>
    <dbReference type="NCBI Taxonomy" id="118510"/>
    <lineage>
        <taxon>Eukaryota</taxon>
        <taxon>Viridiplantae</taxon>
        <taxon>Streptophyta</taxon>
        <taxon>Embryophyta</taxon>
        <taxon>Tracheophyta</taxon>
        <taxon>Spermatophyta</taxon>
        <taxon>Magnoliopsida</taxon>
        <taxon>eudicotyledons</taxon>
        <taxon>Gunneridae</taxon>
        <taxon>Pentapetalae</taxon>
        <taxon>asterids</taxon>
        <taxon>campanulids</taxon>
        <taxon>Asterales</taxon>
        <taxon>Asteraceae</taxon>
        <taxon>Asteroideae</taxon>
        <taxon>Anthemideae</taxon>
        <taxon>Anthemidinae</taxon>
        <taxon>Tanacetum</taxon>
    </lineage>
</organism>
<name>A0A699T0X6_TANCI</name>
<evidence type="ECO:0000313" key="1">
    <source>
        <dbReference type="EMBL" id="GFD02556.1"/>
    </source>
</evidence>
<comment type="caution">
    <text evidence="1">The sequence shown here is derived from an EMBL/GenBank/DDBJ whole genome shotgun (WGS) entry which is preliminary data.</text>
</comment>
<proteinExistence type="predicted"/>
<protein>
    <submittedName>
        <fullName evidence="1">Uncharacterized protein</fullName>
    </submittedName>
</protein>